<dbReference type="AlphaFoldDB" id="A0AAV1IAV7"/>
<evidence type="ECO:0000313" key="1">
    <source>
        <dbReference type="EMBL" id="CAK0783342.1"/>
    </source>
</evidence>
<dbReference type="EMBL" id="CAUYUE010000008">
    <property type="protein sequence ID" value="CAK0783342.1"/>
    <property type="molecule type" value="Genomic_DNA"/>
</dbReference>
<organism evidence="1 2">
    <name type="scientific">Coccomyxa viridis</name>
    <dbReference type="NCBI Taxonomy" id="1274662"/>
    <lineage>
        <taxon>Eukaryota</taxon>
        <taxon>Viridiplantae</taxon>
        <taxon>Chlorophyta</taxon>
        <taxon>core chlorophytes</taxon>
        <taxon>Trebouxiophyceae</taxon>
        <taxon>Trebouxiophyceae incertae sedis</taxon>
        <taxon>Coccomyxaceae</taxon>
        <taxon>Coccomyxa</taxon>
    </lineage>
</organism>
<gene>
    <name evidence="1" type="ORF">CVIRNUC_006541</name>
</gene>
<accession>A0AAV1IAV7</accession>
<dbReference type="Proteomes" id="UP001314263">
    <property type="component" value="Unassembled WGS sequence"/>
</dbReference>
<comment type="caution">
    <text evidence="1">The sequence shown here is derived from an EMBL/GenBank/DDBJ whole genome shotgun (WGS) entry which is preliminary data.</text>
</comment>
<name>A0AAV1IAV7_9CHLO</name>
<proteinExistence type="predicted"/>
<evidence type="ECO:0000313" key="2">
    <source>
        <dbReference type="Proteomes" id="UP001314263"/>
    </source>
</evidence>
<keyword evidence="2" id="KW-1185">Reference proteome</keyword>
<protein>
    <submittedName>
        <fullName evidence="1">Uncharacterized protein</fullName>
    </submittedName>
</protein>
<sequence>MLASLLKQEGLLEESVAPQQLAERLDAIAGDDWHAYVPMGTPPGLETEMAATARLLRRTATLVNQNRDTAMVIMGWPIFKRVCM</sequence>
<reference evidence="1 2" key="1">
    <citation type="submission" date="2023-10" db="EMBL/GenBank/DDBJ databases">
        <authorList>
            <person name="Maclean D."/>
            <person name="Macfadyen A."/>
        </authorList>
    </citation>
    <scope>NUCLEOTIDE SEQUENCE [LARGE SCALE GENOMIC DNA]</scope>
</reference>